<sequence>MFTKMPMATEQLRLSDQFFENLTLYATGMIAQITDLRELHNKRMAHTTREAVNYSLPAQIKMPTVYVRLSDILGLRGSKGGRGLCWAQEYIPIVFKGVQAETPMKIIAEAKLTVTNRRKFQFLKGNVDHDVNYNPQIGQFSLRLRGEMGATVITLLTARIQALSRLIELVEAIGRAGKAVVHQSVTLREVVFTYSDSVTADGGAPPEPPSNNARRSWRVRLDLTKERGVNVDLESGNPHYPVIDYIREMANSPDFENLPSWLVLSLPLYRALEKVEEKRKSFQDQPVVAVFHRALNWVTIRYQIGTNPVRKLNIEIRPRTRQGKLMWHVSRAMDADTKTADVKPENDEFNKVLVERVWTASGNGFKGLTSGAAASLEQGIEELVALVDESVRFIASGGGVGQQQQQPQQQQIPLHQQQPPPPQAQQQSPTPQQQRFQQQMQQQRQAQQMPAANMHAGPPHPNMMNRGPSQQGQQQQQQSRQSYGNTMANALVLD</sequence>
<comment type="caution">
    <text evidence="2">The sequence shown here is derived from an EMBL/GenBank/DDBJ whole genome shotgun (WGS) entry which is preliminary data.</text>
</comment>
<gene>
    <name evidence="2" type="ORF">B0T21DRAFT_206561</name>
</gene>
<keyword evidence="3" id="KW-1185">Reference proteome</keyword>
<feature type="region of interest" description="Disordered" evidence="1">
    <location>
        <begin position="397"/>
        <end position="494"/>
    </location>
</feature>
<name>A0AA40B7H7_9PEZI</name>
<protein>
    <recommendedName>
        <fullName evidence="4">Mediator complex subunit 14</fullName>
    </recommendedName>
</protein>
<dbReference type="EMBL" id="JAUKTV010000009">
    <property type="protein sequence ID" value="KAK0729077.1"/>
    <property type="molecule type" value="Genomic_DNA"/>
</dbReference>
<feature type="compositionally biased region" description="Low complexity" evidence="1">
    <location>
        <begin position="424"/>
        <end position="450"/>
    </location>
</feature>
<evidence type="ECO:0000313" key="3">
    <source>
        <dbReference type="Proteomes" id="UP001172159"/>
    </source>
</evidence>
<evidence type="ECO:0000313" key="2">
    <source>
        <dbReference type="EMBL" id="KAK0729077.1"/>
    </source>
</evidence>
<organism evidence="2 3">
    <name type="scientific">Apiosordaria backusii</name>
    <dbReference type="NCBI Taxonomy" id="314023"/>
    <lineage>
        <taxon>Eukaryota</taxon>
        <taxon>Fungi</taxon>
        <taxon>Dikarya</taxon>
        <taxon>Ascomycota</taxon>
        <taxon>Pezizomycotina</taxon>
        <taxon>Sordariomycetes</taxon>
        <taxon>Sordariomycetidae</taxon>
        <taxon>Sordariales</taxon>
        <taxon>Lasiosphaeriaceae</taxon>
        <taxon>Apiosordaria</taxon>
    </lineage>
</organism>
<proteinExistence type="predicted"/>
<dbReference type="Proteomes" id="UP001172159">
    <property type="component" value="Unassembled WGS sequence"/>
</dbReference>
<feature type="compositionally biased region" description="Low complexity" evidence="1">
    <location>
        <begin position="402"/>
        <end position="417"/>
    </location>
</feature>
<accession>A0AA40B7H7</accession>
<evidence type="ECO:0000256" key="1">
    <source>
        <dbReference type="SAM" id="MobiDB-lite"/>
    </source>
</evidence>
<reference evidence="2" key="1">
    <citation type="submission" date="2023-06" db="EMBL/GenBank/DDBJ databases">
        <title>Genome-scale phylogeny and comparative genomics of the fungal order Sordariales.</title>
        <authorList>
            <consortium name="Lawrence Berkeley National Laboratory"/>
            <person name="Hensen N."/>
            <person name="Bonometti L."/>
            <person name="Westerberg I."/>
            <person name="Brannstrom I.O."/>
            <person name="Guillou S."/>
            <person name="Cros-Aarteil S."/>
            <person name="Calhoun S."/>
            <person name="Haridas S."/>
            <person name="Kuo A."/>
            <person name="Mondo S."/>
            <person name="Pangilinan J."/>
            <person name="Riley R."/>
            <person name="Labutti K."/>
            <person name="Andreopoulos B."/>
            <person name="Lipzen A."/>
            <person name="Chen C."/>
            <person name="Yanf M."/>
            <person name="Daum C."/>
            <person name="Ng V."/>
            <person name="Clum A."/>
            <person name="Steindorff A."/>
            <person name="Ohm R."/>
            <person name="Martin F."/>
            <person name="Silar P."/>
            <person name="Natvig D."/>
            <person name="Lalanne C."/>
            <person name="Gautier V."/>
            <person name="Ament-Velasquez S.L."/>
            <person name="Kruys A."/>
            <person name="Hutchinson M.I."/>
            <person name="Powell A.J."/>
            <person name="Barry K."/>
            <person name="Miller A.N."/>
            <person name="Grigoriev I.V."/>
            <person name="Debuchy R."/>
            <person name="Gladieux P."/>
            <person name="Thoren M.H."/>
            <person name="Johannesson H."/>
        </authorList>
    </citation>
    <scope>NUCLEOTIDE SEQUENCE</scope>
    <source>
        <strain evidence="2">CBS 540.89</strain>
    </source>
</reference>
<dbReference type="AlphaFoldDB" id="A0AA40B7H7"/>
<evidence type="ECO:0008006" key="4">
    <source>
        <dbReference type="Google" id="ProtNLM"/>
    </source>
</evidence>
<feature type="compositionally biased region" description="Low complexity" evidence="1">
    <location>
        <begin position="469"/>
        <end position="482"/>
    </location>
</feature>